<accession>X1SWN8</accession>
<comment type="caution">
    <text evidence="2">The sequence shown here is derived from an EMBL/GenBank/DDBJ whole genome shotgun (WGS) entry which is preliminary data.</text>
</comment>
<dbReference type="Pfam" id="PF03259">
    <property type="entry name" value="Robl_LC7"/>
    <property type="match status" value="1"/>
</dbReference>
<proteinExistence type="predicted"/>
<name>X1SWN8_9ZZZZ</name>
<gene>
    <name evidence="2" type="ORF">S12H4_03823</name>
</gene>
<dbReference type="InterPro" id="IPR004942">
    <property type="entry name" value="Roadblock/LAMTOR2_dom"/>
</dbReference>
<evidence type="ECO:0000259" key="1">
    <source>
        <dbReference type="SMART" id="SM00960"/>
    </source>
</evidence>
<organism evidence="2">
    <name type="scientific">marine sediment metagenome</name>
    <dbReference type="NCBI Taxonomy" id="412755"/>
    <lineage>
        <taxon>unclassified sequences</taxon>
        <taxon>metagenomes</taxon>
        <taxon>ecological metagenomes</taxon>
    </lineage>
</organism>
<dbReference type="SMART" id="SM00960">
    <property type="entry name" value="Robl_LC7"/>
    <property type="match status" value="1"/>
</dbReference>
<feature type="domain" description="Roadblock/LAMTOR2" evidence="1">
    <location>
        <begin position="6"/>
        <end position="95"/>
    </location>
</feature>
<sequence>MMSNLEEYLENLCKKHLGISAIIVVGNEGLPIASFIHETTDRTLIAAICAALRWIGKQFVGEIVAGKLKRILIDCSNGAILIQPLSPYGILIASCKSATLLNELDIEFIQSYFSSNPPDSVNSIMM</sequence>
<dbReference type="AlphaFoldDB" id="X1SWN8"/>
<dbReference type="Gene3D" id="3.30.450.30">
    <property type="entry name" value="Dynein light chain 2a, cytoplasmic"/>
    <property type="match status" value="1"/>
</dbReference>
<protein>
    <recommendedName>
        <fullName evidence="1">Roadblock/LAMTOR2 domain-containing protein</fullName>
    </recommendedName>
</protein>
<dbReference type="SUPFAM" id="SSF103196">
    <property type="entry name" value="Roadblock/LC7 domain"/>
    <property type="match status" value="1"/>
</dbReference>
<dbReference type="EMBL" id="BARW01001118">
    <property type="protein sequence ID" value="GAI72239.1"/>
    <property type="molecule type" value="Genomic_DNA"/>
</dbReference>
<evidence type="ECO:0000313" key="2">
    <source>
        <dbReference type="EMBL" id="GAI72239.1"/>
    </source>
</evidence>
<reference evidence="2" key="1">
    <citation type="journal article" date="2014" name="Front. Microbiol.">
        <title>High frequency of phylogenetically diverse reductive dehalogenase-homologous genes in deep subseafloor sedimentary metagenomes.</title>
        <authorList>
            <person name="Kawai M."/>
            <person name="Futagami T."/>
            <person name="Toyoda A."/>
            <person name="Takaki Y."/>
            <person name="Nishi S."/>
            <person name="Hori S."/>
            <person name="Arai W."/>
            <person name="Tsubouchi T."/>
            <person name="Morono Y."/>
            <person name="Uchiyama I."/>
            <person name="Ito T."/>
            <person name="Fujiyama A."/>
            <person name="Inagaki F."/>
            <person name="Takami H."/>
        </authorList>
    </citation>
    <scope>NUCLEOTIDE SEQUENCE</scope>
    <source>
        <strain evidence="2">Expedition CK06-06</strain>
    </source>
</reference>